<keyword evidence="6 7" id="KW-0862">Zinc</keyword>
<protein>
    <recommendedName>
        <fullName evidence="7">Endoribonuclease YbeY</fullName>
        <ecNumber evidence="7">3.1.-.-</ecNumber>
    </recommendedName>
</protein>
<dbReference type="GO" id="GO:0006364">
    <property type="term" value="P:rRNA processing"/>
    <property type="evidence" value="ECO:0007669"/>
    <property type="project" value="UniProtKB-UniRule"/>
</dbReference>
<feature type="binding site" evidence="7">
    <location>
        <position position="238"/>
    </location>
    <ligand>
        <name>Zn(2+)</name>
        <dbReference type="ChEBI" id="CHEBI:29105"/>
        <note>catalytic</note>
    </ligand>
</feature>
<dbReference type="PROSITE" id="PS01306">
    <property type="entry name" value="UPF0054"/>
    <property type="match status" value="1"/>
</dbReference>
<comment type="cofactor">
    <cofactor evidence="7">
        <name>Zn(2+)</name>
        <dbReference type="ChEBI" id="CHEBI:29105"/>
    </cofactor>
    <text evidence="7">Binds 1 zinc ion.</text>
</comment>
<feature type="binding site" evidence="7">
    <location>
        <position position="232"/>
    </location>
    <ligand>
        <name>Zn(2+)</name>
        <dbReference type="ChEBI" id="CHEBI:29105"/>
        <note>catalytic</note>
    </ligand>
</feature>
<dbReference type="AlphaFoldDB" id="A0A323V044"/>
<dbReference type="EC" id="3.1.-.-" evidence="7"/>
<dbReference type="Pfam" id="PF02130">
    <property type="entry name" value="YbeY"/>
    <property type="match status" value="1"/>
</dbReference>
<keyword evidence="7" id="KW-0963">Cytoplasm</keyword>
<keyword evidence="7" id="KW-0698">rRNA processing</keyword>
<dbReference type="GO" id="GO:0008270">
    <property type="term" value="F:zinc ion binding"/>
    <property type="evidence" value="ECO:0007669"/>
    <property type="project" value="UniProtKB-UniRule"/>
</dbReference>
<comment type="subcellular location">
    <subcellularLocation>
        <location evidence="7">Cytoplasm</location>
    </subcellularLocation>
</comment>
<keyword evidence="9" id="KW-1185">Reference proteome</keyword>
<dbReference type="GO" id="GO:0004521">
    <property type="term" value="F:RNA endonuclease activity"/>
    <property type="evidence" value="ECO:0007669"/>
    <property type="project" value="UniProtKB-UniRule"/>
</dbReference>
<dbReference type="OrthoDB" id="9807740at2"/>
<proteinExistence type="inferred from homology"/>
<feature type="binding site" evidence="7">
    <location>
        <position position="228"/>
    </location>
    <ligand>
        <name>Zn(2+)</name>
        <dbReference type="ChEBI" id="CHEBI:29105"/>
        <note>catalytic</note>
    </ligand>
</feature>
<dbReference type="GO" id="GO:0005737">
    <property type="term" value="C:cytoplasm"/>
    <property type="evidence" value="ECO:0007669"/>
    <property type="project" value="UniProtKB-SubCell"/>
</dbReference>
<dbReference type="PANTHER" id="PTHR46986">
    <property type="entry name" value="ENDORIBONUCLEASE YBEY, CHLOROPLASTIC"/>
    <property type="match status" value="1"/>
</dbReference>
<dbReference type="EMBL" id="QKOE01000003">
    <property type="protein sequence ID" value="PZA17473.1"/>
    <property type="molecule type" value="Genomic_DNA"/>
</dbReference>
<evidence type="ECO:0000256" key="5">
    <source>
        <dbReference type="ARBA" id="ARBA00022801"/>
    </source>
</evidence>
<dbReference type="PANTHER" id="PTHR46986:SF1">
    <property type="entry name" value="ENDORIBONUCLEASE YBEY, CHLOROPLASTIC"/>
    <property type="match status" value="1"/>
</dbReference>
<keyword evidence="5 7" id="KW-0378">Hydrolase</keyword>
<comment type="function">
    <text evidence="7">Single strand-specific metallo-endoribonuclease involved in late-stage 70S ribosome quality control and in maturation of the 3' terminus of the 16S rRNA.</text>
</comment>
<name>A0A323V044_9RHOO</name>
<evidence type="ECO:0000256" key="6">
    <source>
        <dbReference type="ARBA" id="ARBA00022833"/>
    </source>
</evidence>
<dbReference type="NCBIfam" id="TIGR00043">
    <property type="entry name" value="rRNA maturation RNase YbeY"/>
    <property type="match status" value="1"/>
</dbReference>
<keyword evidence="2 7" id="KW-0540">Nuclease</keyword>
<evidence type="ECO:0000256" key="3">
    <source>
        <dbReference type="ARBA" id="ARBA00022723"/>
    </source>
</evidence>
<evidence type="ECO:0000256" key="2">
    <source>
        <dbReference type="ARBA" id="ARBA00022722"/>
    </source>
</evidence>
<dbReference type="InterPro" id="IPR002036">
    <property type="entry name" value="YbeY"/>
</dbReference>
<evidence type="ECO:0000256" key="1">
    <source>
        <dbReference type="ARBA" id="ARBA00010875"/>
    </source>
</evidence>
<comment type="caution">
    <text evidence="8">The sequence shown here is derived from an EMBL/GenBank/DDBJ whole genome shotgun (WGS) entry which is preliminary data.</text>
</comment>
<dbReference type="Gene3D" id="3.40.390.30">
    <property type="entry name" value="Metalloproteases ('zincins'), catalytic domain"/>
    <property type="match status" value="1"/>
</dbReference>
<keyword evidence="3 7" id="KW-0479">Metal-binding</keyword>
<keyword evidence="7" id="KW-0690">Ribosome biogenesis</keyword>
<reference evidence="8 9" key="1">
    <citation type="submission" date="2018-06" db="EMBL/GenBank/DDBJ databases">
        <title>Azoarcus communis strain SWub3 genome.</title>
        <authorList>
            <person name="Zorraquino Salvo V."/>
            <person name="Toubiana D."/>
            <person name="Blumwald E."/>
        </authorList>
    </citation>
    <scope>NUCLEOTIDE SEQUENCE [LARGE SCALE GENOMIC DNA]</scope>
    <source>
        <strain evidence="8 9">SWub3</strain>
    </source>
</reference>
<keyword evidence="4 7" id="KW-0255">Endonuclease</keyword>
<gene>
    <name evidence="7" type="primary">ybeY</name>
    <name evidence="8" type="ORF">DNK49_06325</name>
</gene>
<comment type="similarity">
    <text evidence="1 7">Belongs to the endoribonuclease YbeY family.</text>
</comment>
<evidence type="ECO:0000256" key="7">
    <source>
        <dbReference type="HAMAP-Rule" id="MF_00009"/>
    </source>
</evidence>
<accession>A0A323V044</accession>
<dbReference type="NCBIfam" id="NF010570">
    <property type="entry name" value="PRK13963.1"/>
    <property type="match status" value="1"/>
</dbReference>
<dbReference type="InterPro" id="IPR020549">
    <property type="entry name" value="YbeY_CS"/>
</dbReference>
<dbReference type="HAMAP" id="MF_00009">
    <property type="entry name" value="Endoribonucl_YbeY"/>
    <property type="match status" value="1"/>
</dbReference>
<evidence type="ECO:0000313" key="8">
    <source>
        <dbReference type="EMBL" id="PZA17473.1"/>
    </source>
</evidence>
<dbReference type="Proteomes" id="UP000248259">
    <property type="component" value="Unassembled WGS sequence"/>
</dbReference>
<dbReference type="GO" id="GO:0004222">
    <property type="term" value="F:metalloendopeptidase activity"/>
    <property type="evidence" value="ECO:0007669"/>
    <property type="project" value="InterPro"/>
</dbReference>
<evidence type="ECO:0000256" key="4">
    <source>
        <dbReference type="ARBA" id="ARBA00022759"/>
    </source>
</evidence>
<organism evidence="8 9">
    <name type="scientific">Parazoarcus communis SWub3 = DSM 12120</name>
    <dbReference type="NCBI Taxonomy" id="1121029"/>
    <lineage>
        <taxon>Bacteria</taxon>
        <taxon>Pseudomonadati</taxon>
        <taxon>Pseudomonadota</taxon>
        <taxon>Betaproteobacteria</taxon>
        <taxon>Rhodocyclales</taxon>
        <taxon>Zoogloeaceae</taxon>
        <taxon>Parazoarcus</taxon>
    </lineage>
</organism>
<sequence length="265" mass="29352">MRVQLNNARRVRRMAKQAEGTRITAFDDNGKATRMRAERIEIELSGGRRLTLSFPPQAWGDLELEADTAAEDEVPVITLQSAACNVVTLRVDVHHDMQPVESIDLPVTLAPPMLNLEVQKVLDGADRLSAPKKHQIRRWAQAALLRDVEVTVRLVGEDEGRELNRGYRGKDYATNVLTFVYGGEGEGLPAIEGAPLMGDLVLCVPVVVREAAEQGKSLDAHFAHLVVHGMLHLQGFDHEVEADAEHMEAREREILRGLGYADPYA</sequence>
<dbReference type="InterPro" id="IPR023091">
    <property type="entry name" value="MetalPrtase_cat_dom_sf_prd"/>
</dbReference>
<evidence type="ECO:0000313" key="9">
    <source>
        <dbReference type="Proteomes" id="UP000248259"/>
    </source>
</evidence>
<dbReference type="SUPFAM" id="SSF55486">
    <property type="entry name" value="Metalloproteases ('zincins'), catalytic domain"/>
    <property type="match status" value="1"/>
</dbReference>